<keyword evidence="2" id="KW-1185">Reference proteome</keyword>
<name>A0A1C3U0V6_9HYPH</name>
<dbReference type="Proteomes" id="UP000186228">
    <property type="component" value="Unassembled WGS sequence"/>
</dbReference>
<reference evidence="2" key="1">
    <citation type="submission" date="2016-08" db="EMBL/GenBank/DDBJ databases">
        <authorList>
            <person name="Varghese N."/>
            <person name="Submissions Spin"/>
        </authorList>
    </citation>
    <scope>NUCLEOTIDE SEQUENCE [LARGE SCALE GENOMIC DNA]</scope>
    <source>
        <strain evidence="2">CCBAU 57015</strain>
    </source>
</reference>
<dbReference type="InterPro" id="IPR014347">
    <property type="entry name" value="Tautomerase/MIF_sf"/>
</dbReference>
<dbReference type="STRING" id="52131.GA0061100_101431"/>
<dbReference type="EMBL" id="FMAC01000001">
    <property type="protein sequence ID" value="SCB09091.1"/>
    <property type="molecule type" value="Genomic_DNA"/>
</dbReference>
<dbReference type="Gene3D" id="3.30.429.10">
    <property type="entry name" value="Macrophage Migration Inhibitory Factor"/>
    <property type="match status" value="1"/>
</dbReference>
<organism evidence="1 2">
    <name type="scientific">Rhizobium hainanense</name>
    <dbReference type="NCBI Taxonomy" id="52131"/>
    <lineage>
        <taxon>Bacteria</taxon>
        <taxon>Pseudomonadati</taxon>
        <taxon>Pseudomonadota</taxon>
        <taxon>Alphaproteobacteria</taxon>
        <taxon>Hyphomicrobiales</taxon>
        <taxon>Rhizobiaceae</taxon>
        <taxon>Rhizobium/Agrobacterium group</taxon>
        <taxon>Rhizobium</taxon>
    </lineage>
</organism>
<accession>A0A1C3U0V6</accession>
<dbReference type="OrthoDB" id="1438441at2"/>
<evidence type="ECO:0000313" key="2">
    <source>
        <dbReference type="Proteomes" id="UP000186228"/>
    </source>
</evidence>
<evidence type="ECO:0000313" key="1">
    <source>
        <dbReference type="EMBL" id="SCB09091.1"/>
    </source>
</evidence>
<proteinExistence type="predicted"/>
<dbReference type="RefSeq" id="WP_075850964.1">
    <property type="nucleotide sequence ID" value="NZ_FMAC01000001.1"/>
</dbReference>
<protein>
    <submittedName>
        <fullName evidence="1">Phenylpyruvate tautomerase PptA, 4-oxalocrotonate tautomerase family</fullName>
    </submittedName>
</protein>
<sequence>MPITLTVSEGLLSSEAQAQAFAGLTDAVLDVAGLTGNEFMTANVIGSINVLPAEHVLAAGKPVAAAFIELKLPEIALATAEAKRAFIARATDVVERAAEGRIKREHIWSNIVYAPEGAWGIAGQSYSNADLVGAIASAAAPAVDAHRA</sequence>
<gene>
    <name evidence="1" type="ORF">GA0061100_101431</name>
</gene>
<keyword evidence="1" id="KW-0670">Pyruvate</keyword>
<dbReference type="AlphaFoldDB" id="A0A1C3U0V6"/>